<gene>
    <name evidence="1" type="ORF">WN51_02139</name>
</gene>
<evidence type="ECO:0000313" key="2">
    <source>
        <dbReference type="Proteomes" id="UP000053105"/>
    </source>
</evidence>
<dbReference type="Proteomes" id="UP000053105">
    <property type="component" value="Unassembled WGS sequence"/>
</dbReference>
<evidence type="ECO:0000313" key="1">
    <source>
        <dbReference type="EMBL" id="KOX70715.1"/>
    </source>
</evidence>
<protein>
    <submittedName>
        <fullName evidence="1">Uncharacterized protein</fullName>
    </submittedName>
</protein>
<dbReference type="AlphaFoldDB" id="A0A0M8ZTC5"/>
<reference evidence="1 2" key="1">
    <citation type="submission" date="2015-07" db="EMBL/GenBank/DDBJ databases">
        <title>The genome of Melipona quadrifasciata.</title>
        <authorList>
            <person name="Pan H."/>
            <person name="Kapheim K."/>
        </authorList>
    </citation>
    <scope>NUCLEOTIDE SEQUENCE [LARGE SCALE GENOMIC DNA]</scope>
    <source>
        <strain evidence="1">0111107301</strain>
        <tissue evidence="1">Whole body</tissue>
    </source>
</reference>
<proteinExistence type="predicted"/>
<dbReference type="EMBL" id="KQ435851">
    <property type="protein sequence ID" value="KOX70715.1"/>
    <property type="molecule type" value="Genomic_DNA"/>
</dbReference>
<keyword evidence="2" id="KW-1185">Reference proteome</keyword>
<name>A0A0M8ZTC5_9HYME</name>
<accession>A0A0M8ZTC5</accession>
<sequence>MTTSSPSKKKGRSKPRRVRFEWHSVSLAHLLILKIENTKRFARQKISEFQVECAQVWRILCKSVGRCWNCTIGGGWFEALRSWMALNYTVVIREQNGLTTRRLIPLLRTHLDTLLLNSQAIIDTNLAFHVRVKNCSDGISRIGGRFHDTMVGSIGCRDLGDDISVGFHGLEDFRYWALRLNTSVVAVSCESGNDVGRLQAGLRIVKRHNFEDARGRGSFFFKAKDNQHLVIITESDFNGDNPENRACSSATLTQRKLAIESQIVSHARERKKEKKEEAPWKTEYCRYLLRLNIPDAAAFTLNLLGYYRGTEYLSLVPNRDIEPREEEWQQKESLYAQRAGSVELTGGDLKFSLLNLSSDELIVQLLPVKLNQTAGKCYILTRKLMALPTNKQREVAAESFQTDLQRSNAFLVFGNYTDKIELPLYLRQLQMLRAGPCDVGVGGWGCGRVEAYARRGMGWCNTIPEEPHCIGSPVVRADDGRPVADVAGAVAGMPAEADNDHAEDSADNGGTVGRAGSWTVAAAAVVAELPADSELLTAPAELGEADLLTLNAVELENVGRPSNGGLTDITGNNSRQTAGEMAFRMEPILSYIKLGDYSDNNAVFFHVVRHLHLPKMFCHVCLAFPALIVANMKQALNQTRKEASQAGDSLKIRVITLNGPEDMEPRTEQARILTFNRPPNNPTYKLNSNGERKIENVKFDARRHFVRRQVKSKKTTLGRTQSMQYTDYYLLNKQYETSVSGNRLWYSTVTPSHKDHIDTVSLLNGSSVIGQITISTGAVHNDTSFILFSQTPKEYIWKNCDLLNRHKNVESVFSALFVVDILKMEWFSGGNIRPFIQRRSPKIDGHGGTKNNEQRSSLRGLPAFLYQSDVLLPLNPPQRVFIRCRPLSMQLRKISKITRKVRDTNDDTNGKIDKNIKNWREEEKEIQFKIKSIEVAIFWQAVSLSSTSVQLIKIVVCKKIDNIANNKVLFALEDTNANDLLDTKEQ</sequence>
<organism evidence="1 2">
    <name type="scientific">Melipona quadrifasciata</name>
    <dbReference type="NCBI Taxonomy" id="166423"/>
    <lineage>
        <taxon>Eukaryota</taxon>
        <taxon>Metazoa</taxon>
        <taxon>Ecdysozoa</taxon>
        <taxon>Arthropoda</taxon>
        <taxon>Hexapoda</taxon>
        <taxon>Insecta</taxon>
        <taxon>Pterygota</taxon>
        <taxon>Neoptera</taxon>
        <taxon>Endopterygota</taxon>
        <taxon>Hymenoptera</taxon>
        <taxon>Apocrita</taxon>
        <taxon>Aculeata</taxon>
        <taxon>Apoidea</taxon>
        <taxon>Anthophila</taxon>
        <taxon>Apidae</taxon>
        <taxon>Melipona</taxon>
    </lineage>
</organism>